<keyword evidence="2" id="KW-1185">Reference proteome</keyword>
<proteinExistence type="predicted"/>
<dbReference type="EMBL" id="BMYP01000048">
    <property type="protein sequence ID" value="GHD81367.1"/>
    <property type="molecule type" value="Genomic_DNA"/>
</dbReference>
<organism evidence="1 2">
    <name type="scientific">Vogesella fluminis</name>
    <dbReference type="NCBI Taxonomy" id="1069161"/>
    <lineage>
        <taxon>Bacteria</taxon>
        <taxon>Pseudomonadati</taxon>
        <taxon>Pseudomonadota</taxon>
        <taxon>Betaproteobacteria</taxon>
        <taxon>Neisseriales</taxon>
        <taxon>Chromobacteriaceae</taxon>
        <taxon>Vogesella</taxon>
    </lineage>
</organism>
<gene>
    <name evidence="1" type="ORF">GCM10011419_27160</name>
</gene>
<protein>
    <submittedName>
        <fullName evidence="1">Uncharacterized protein</fullName>
    </submittedName>
</protein>
<name>A0ABQ3HE07_9NEIS</name>
<comment type="caution">
    <text evidence="1">The sequence shown here is derived from an EMBL/GenBank/DDBJ whole genome shotgun (WGS) entry which is preliminary data.</text>
</comment>
<accession>A0ABQ3HE07</accession>
<sequence length="311" mass="35018">MEEEHNDLPAAFRQTFAAGQAAIAQAQEQARQTGDGQPLLQTVREHQRRLKELAPALVEQCQSQARELEAQLAALVAQRIDEGLLDRQAVATLLDQGPRAVRQYQFVGELAQTLDYFSQRFLTAAEEGTSRETIRERGLAVEQALHGLLGHAINEVLFDSQERAVMRRAAQALRQLETLLQRPWDQGVLKAGYTIRRRQFIRQAGWLCLRVYGHVTTDIMVDLLSFKQSHYLASAEGVDGDDDRLSNTAINRELTKLQAPARKRSASEQWETAAVVKAFFAKAQWKAWHPRTRSRHDAGLQSAIDHSGLNH</sequence>
<dbReference type="RefSeq" id="WP_189354577.1">
    <property type="nucleotide sequence ID" value="NZ_BMYP01000048.1"/>
</dbReference>
<reference evidence="2" key="1">
    <citation type="journal article" date="2019" name="Int. J. Syst. Evol. Microbiol.">
        <title>The Global Catalogue of Microorganisms (GCM) 10K type strain sequencing project: providing services to taxonomists for standard genome sequencing and annotation.</title>
        <authorList>
            <consortium name="The Broad Institute Genomics Platform"/>
            <consortium name="The Broad Institute Genome Sequencing Center for Infectious Disease"/>
            <person name="Wu L."/>
            <person name="Ma J."/>
        </authorList>
    </citation>
    <scope>NUCLEOTIDE SEQUENCE [LARGE SCALE GENOMIC DNA]</scope>
    <source>
        <strain evidence="2">KCTC 23713</strain>
    </source>
</reference>
<dbReference type="Proteomes" id="UP000662678">
    <property type="component" value="Unassembled WGS sequence"/>
</dbReference>
<evidence type="ECO:0000313" key="1">
    <source>
        <dbReference type="EMBL" id="GHD81367.1"/>
    </source>
</evidence>
<evidence type="ECO:0000313" key="2">
    <source>
        <dbReference type="Proteomes" id="UP000662678"/>
    </source>
</evidence>